<evidence type="ECO:0000256" key="1">
    <source>
        <dbReference type="SAM" id="MobiDB-lite"/>
    </source>
</evidence>
<protein>
    <submittedName>
        <fullName evidence="2">Uncharacterized protein</fullName>
    </submittedName>
</protein>
<proteinExistence type="predicted"/>
<evidence type="ECO:0000313" key="2">
    <source>
        <dbReference type="EMBL" id="WEW55594.1"/>
    </source>
</evidence>
<dbReference type="EMBL" id="CP120627">
    <property type="protein sequence ID" value="WEW55594.1"/>
    <property type="molecule type" value="Genomic_DNA"/>
</dbReference>
<evidence type="ECO:0000313" key="3">
    <source>
        <dbReference type="Proteomes" id="UP001219355"/>
    </source>
</evidence>
<dbReference type="AlphaFoldDB" id="A0AAF0DCI8"/>
<feature type="region of interest" description="Disordered" evidence="1">
    <location>
        <begin position="1"/>
        <end position="57"/>
    </location>
</feature>
<gene>
    <name evidence="2" type="ORF">PRK78_001025</name>
</gene>
<feature type="compositionally biased region" description="Polar residues" evidence="1">
    <location>
        <begin position="22"/>
        <end position="34"/>
    </location>
</feature>
<organism evidence="2 3">
    <name type="scientific">Emydomyces testavorans</name>
    <dbReference type="NCBI Taxonomy" id="2070801"/>
    <lineage>
        <taxon>Eukaryota</taxon>
        <taxon>Fungi</taxon>
        <taxon>Dikarya</taxon>
        <taxon>Ascomycota</taxon>
        <taxon>Pezizomycotina</taxon>
        <taxon>Eurotiomycetes</taxon>
        <taxon>Eurotiomycetidae</taxon>
        <taxon>Onygenales</taxon>
        <taxon>Nannizziopsiaceae</taxon>
        <taxon>Emydomyces</taxon>
    </lineage>
</organism>
<name>A0AAF0DCI8_9EURO</name>
<sequence>MVGSDGRLSGDRSEVLRRNGWSDGTSRELSNSRSGDGCDGSPEHSEDNVRESHPLGKTLLLSFYPPSDLKTYTV</sequence>
<feature type="compositionally biased region" description="Basic and acidic residues" evidence="1">
    <location>
        <begin position="8"/>
        <end position="17"/>
    </location>
</feature>
<accession>A0AAF0DCI8</accession>
<feature type="compositionally biased region" description="Basic and acidic residues" evidence="1">
    <location>
        <begin position="41"/>
        <end position="54"/>
    </location>
</feature>
<reference evidence="2" key="1">
    <citation type="submission" date="2023-03" db="EMBL/GenBank/DDBJ databases">
        <title>Emydomyces testavorans Genome Sequence.</title>
        <authorList>
            <person name="Hoyer L."/>
        </authorList>
    </citation>
    <scope>NUCLEOTIDE SEQUENCE</scope>
    <source>
        <strain evidence="2">16-2883</strain>
    </source>
</reference>
<keyword evidence="3" id="KW-1185">Reference proteome</keyword>
<dbReference type="Proteomes" id="UP001219355">
    <property type="component" value="Chromosome 1"/>
</dbReference>